<dbReference type="SUPFAM" id="SSF50156">
    <property type="entry name" value="PDZ domain-like"/>
    <property type="match status" value="1"/>
</dbReference>
<sequence length="347" mass="37102" precursor="true">MIDLVKYKTRVALVIAILLSGLLPTSSTFAQRPDGWDLFDKTPRRVSRDSTAMRSLLRPLAEAMHPSVVQIFSGSRLVSLGTIVSEDGFVLTKRSELSGDPVTVRLPNGEKASARVAVVRRENDLALLAIKSNDEDPTFKPAKFQVEEPRVGTFLVSPGRDGQVVGLGVLGVQARPIAHKGRLGIELPRTEDGPALVRSVKPASGADAAGVKNGDTIMAINGQALANARAAFDTLGSMYPGEVVHLTILRDGNTLELDAQMTDQKVMMESKNDTRVNGPRNVRLSGFESVIQHDTVLPPNQCGGPLLDSKGNVVGINIARAGRVVSYALPSALVVGEMVGMLEEARQ</sequence>
<name>A0A517T0T8_9BACT</name>
<dbReference type="AlphaFoldDB" id="A0A517T0T8"/>
<dbReference type="PANTHER" id="PTHR22939:SF129">
    <property type="entry name" value="SERINE PROTEASE HTRA2, MITOCHONDRIAL"/>
    <property type="match status" value="1"/>
</dbReference>
<protein>
    <submittedName>
        <fullName evidence="4">Serine endoprotease</fullName>
    </submittedName>
</protein>
<dbReference type="InterPro" id="IPR009003">
    <property type="entry name" value="Peptidase_S1_PA"/>
</dbReference>
<dbReference type="Pfam" id="PF13180">
    <property type="entry name" value="PDZ_2"/>
    <property type="match status" value="1"/>
</dbReference>
<reference evidence="4 5" key="1">
    <citation type="submission" date="2019-02" db="EMBL/GenBank/DDBJ databases">
        <title>Deep-cultivation of Planctomycetes and their phenomic and genomic characterization uncovers novel biology.</title>
        <authorList>
            <person name="Wiegand S."/>
            <person name="Jogler M."/>
            <person name="Boedeker C."/>
            <person name="Pinto D."/>
            <person name="Vollmers J."/>
            <person name="Rivas-Marin E."/>
            <person name="Kohn T."/>
            <person name="Peeters S.H."/>
            <person name="Heuer A."/>
            <person name="Rast P."/>
            <person name="Oberbeckmann S."/>
            <person name="Bunk B."/>
            <person name="Jeske O."/>
            <person name="Meyerdierks A."/>
            <person name="Storesund J.E."/>
            <person name="Kallscheuer N."/>
            <person name="Luecker S."/>
            <person name="Lage O.M."/>
            <person name="Pohl T."/>
            <person name="Merkel B.J."/>
            <person name="Hornburger P."/>
            <person name="Mueller R.-W."/>
            <person name="Bruemmer F."/>
            <person name="Labrenz M."/>
            <person name="Spormann A.M."/>
            <person name="Op den Camp H."/>
            <person name="Overmann J."/>
            <person name="Amann R."/>
            <person name="Jetten M.S.M."/>
            <person name="Mascher T."/>
            <person name="Medema M.H."/>
            <person name="Devos D.P."/>
            <person name="Kaster A.-K."/>
            <person name="Ovreas L."/>
            <person name="Rohde M."/>
            <person name="Galperin M.Y."/>
            <person name="Jogler C."/>
        </authorList>
    </citation>
    <scope>NUCLEOTIDE SEQUENCE [LARGE SCALE GENOMIC DNA]</scope>
    <source>
        <strain evidence="4 5">SV_7m_r</strain>
    </source>
</reference>
<dbReference type="InterPro" id="IPR001478">
    <property type="entry name" value="PDZ"/>
</dbReference>
<dbReference type="InterPro" id="IPR043504">
    <property type="entry name" value="Peptidase_S1_PA_chymotrypsin"/>
</dbReference>
<accession>A0A517T0T8</accession>
<evidence type="ECO:0000313" key="4">
    <source>
        <dbReference type="EMBL" id="QDT61982.1"/>
    </source>
</evidence>
<dbReference type="InterPro" id="IPR036034">
    <property type="entry name" value="PDZ_sf"/>
</dbReference>
<dbReference type="SMART" id="SM00228">
    <property type="entry name" value="PDZ"/>
    <property type="match status" value="1"/>
</dbReference>
<dbReference type="SUPFAM" id="SSF50494">
    <property type="entry name" value="Trypsin-like serine proteases"/>
    <property type="match status" value="1"/>
</dbReference>
<evidence type="ECO:0000259" key="3">
    <source>
        <dbReference type="PROSITE" id="PS50106"/>
    </source>
</evidence>
<proteinExistence type="inferred from homology"/>
<feature type="signal peptide" evidence="2">
    <location>
        <begin position="1"/>
        <end position="30"/>
    </location>
</feature>
<dbReference type="GO" id="GO:0006515">
    <property type="term" value="P:protein quality control for misfolded or incompletely synthesized proteins"/>
    <property type="evidence" value="ECO:0007669"/>
    <property type="project" value="TreeGrafter"/>
</dbReference>
<keyword evidence="4" id="KW-0378">Hydrolase</keyword>
<dbReference type="Proteomes" id="UP000315003">
    <property type="component" value="Chromosome"/>
</dbReference>
<evidence type="ECO:0000256" key="2">
    <source>
        <dbReference type="SAM" id="SignalP"/>
    </source>
</evidence>
<gene>
    <name evidence="4" type="ORF">SV7mr_45230</name>
</gene>
<dbReference type="EMBL" id="CP036272">
    <property type="protein sequence ID" value="QDT61982.1"/>
    <property type="molecule type" value="Genomic_DNA"/>
</dbReference>
<keyword evidence="2" id="KW-0732">Signal</keyword>
<organism evidence="4 5">
    <name type="scientific">Stieleria bergensis</name>
    <dbReference type="NCBI Taxonomy" id="2528025"/>
    <lineage>
        <taxon>Bacteria</taxon>
        <taxon>Pseudomonadati</taxon>
        <taxon>Planctomycetota</taxon>
        <taxon>Planctomycetia</taxon>
        <taxon>Pirellulales</taxon>
        <taxon>Pirellulaceae</taxon>
        <taxon>Stieleria</taxon>
    </lineage>
</organism>
<keyword evidence="5" id="KW-1185">Reference proteome</keyword>
<evidence type="ECO:0000313" key="5">
    <source>
        <dbReference type="Proteomes" id="UP000315003"/>
    </source>
</evidence>
<feature type="domain" description="PDZ" evidence="3">
    <location>
        <begin position="180"/>
        <end position="227"/>
    </location>
</feature>
<dbReference type="RefSeq" id="WP_419187719.1">
    <property type="nucleotide sequence ID" value="NZ_CP036272.1"/>
</dbReference>
<dbReference type="PANTHER" id="PTHR22939">
    <property type="entry name" value="SERINE PROTEASE FAMILY S1C HTRA-RELATED"/>
    <property type="match status" value="1"/>
</dbReference>
<dbReference type="Gene3D" id="2.40.10.10">
    <property type="entry name" value="Trypsin-like serine proteases"/>
    <property type="match status" value="2"/>
</dbReference>
<feature type="chain" id="PRO_5021997717" evidence="2">
    <location>
        <begin position="31"/>
        <end position="347"/>
    </location>
</feature>
<dbReference type="PROSITE" id="PS50106">
    <property type="entry name" value="PDZ"/>
    <property type="match status" value="1"/>
</dbReference>
<evidence type="ECO:0000256" key="1">
    <source>
        <dbReference type="ARBA" id="ARBA00010541"/>
    </source>
</evidence>
<comment type="similarity">
    <text evidence="1">Belongs to the peptidase S1C family.</text>
</comment>
<dbReference type="Gene3D" id="2.30.42.10">
    <property type="match status" value="1"/>
</dbReference>
<keyword evidence="4" id="KW-0645">Protease</keyword>
<dbReference type="GO" id="GO:0042597">
    <property type="term" value="C:periplasmic space"/>
    <property type="evidence" value="ECO:0007669"/>
    <property type="project" value="TreeGrafter"/>
</dbReference>
<dbReference type="GO" id="GO:0008233">
    <property type="term" value="F:peptidase activity"/>
    <property type="evidence" value="ECO:0007669"/>
    <property type="project" value="UniProtKB-KW"/>
</dbReference>